<sequence length="161" mass="18596">MKEQLEKAMQLRSEGQLEASNQILVELVRLYPQDALVNYQCAWSFDVLGREREAIPFYEKAVSLGLAGEDLEGALLGMGSTYRTLGEYESSQRTFRKGMELFPDNRAMKVFYAMTLYNLQQHPQAMEILLQCIAESSSDSEIQKYKRAILFYSDQLDKIWE</sequence>
<evidence type="ECO:0000313" key="4">
    <source>
        <dbReference type="Proteomes" id="UP001580407"/>
    </source>
</evidence>
<dbReference type="EMBL" id="JBHILM010000010">
    <property type="protein sequence ID" value="MFB5681387.1"/>
    <property type="molecule type" value="Genomic_DNA"/>
</dbReference>
<protein>
    <submittedName>
        <fullName evidence="3">Tetratricopeptide repeat protein</fullName>
    </submittedName>
</protein>
<gene>
    <name evidence="3" type="ORF">ACE3NQ_10735</name>
</gene>
<keyword evidence="1" id="KW-0802">TPR repeat</keyword>
<dbReference type="PROSITE" id="PS50005">
    <property type="entry name" value="TPR"/>
    <property type="match status" value="1"/>
</dbReference>
<dbReference type="SUPFAM" id="SSF48452">
    <property type="entry name" value="TPR-like"/>
    <property type="match status" value="1"/>
</dbReference>
<evidence type="ECO:0000313" key="3">
    <source>
        <dbReference type="EMBL" id="MFB5681387.1"/>
    </source>
</evidence>
<evidence type="ECO:0000256" key="1">
    <source>
        <dbReference type="PROSITE-ProRule" id="PRU00339"/>
    </source>
</evidence>
<organism evidence="3 4">
    <name type="scientific">Paenibacillus terreus</name>
    <dbReference type="NCBI Taxonomy" id="1387834"/>
    <lineage>
        <taxon>Bacteria</taxon>
        <taxon>Bacillati</taxon>
        <taxon>Bacillota</taxon>
        <taxon>Bacilli</taxon>
        <taxon>Bacillales</taxon>
        <taxon>Paenibacillaceae</taxon>
        <taxon>Paenibacillus</taxon>
    </lineage>
</organism>
<dbReference type="InterPro" id="IPR019734">
    <property type="entry name" value="TPR_rpt"/>
</dbReference>
<evidence type="ECO:0000259" key="2">
    <source>
        <dbReference type="Pfam" id="PF12688"/>
    </source>
</evidence>
<dbReference type="InterPro" id="IPR041656">
    <property type="entry name" value="TPR_5"/>
</dbReference>
<feature type="domain" description="Tetratrico peptide repeat group 5" evidence="2">
    <location>
        <begin position="38"/>
        <end position="156"/>
    </location>
</feature>
<accession>A0ABV5B7B9</accession>
<feature type="repeat" description="TPR" evidence="1">
    <location>
        <begin position="72"/>
        <end position="105"/>
    </location>
</feature>
<dbReference type="InterPro" id="IPR011990">
    <property type="entry name" value="TPR-like_helical_dom_sf"/>
</dbReference>
<dbReference type="RefSeq" id="WP_375525179.1">
    <property type="nucleotide sequence ID" value="NZ_JBHILM010000010.1"/>
</dbReference>
<reference evidence="3 4" key="1">
    <citation type="submission" date="2024-09" db="EMBL/GenBank/DDBJ databases">
        <authorList>
            <person name="Ruan L."/>
        </authorList>
    </citation>
    <scope>NUCLEOTIDE SEQUENCE [LARGE SCALE GENOMIC DNA]</scope>
    <source>
        <strain evidence="3 4">D33</strain>
    </source>
</reference>
<dbReference type="Proteomes" id="UP001580407">
    <property type="component" value="Unassembled WGS sequence"/>
</dbReference>
<dbReference type="Gene3D" id="1.25.40.10">
    <property type="entry name" value="Tetratricopeptide repeat domain"/>
    <property type="match status" value="1"/>
</dbReference>
<comment type="caution">
    <text evidence="3">The sequence shown here is derived from an EMBL/GenBank/DDBJ whole genome shotgun (WGS) entry which is preliminary data.</text>
</comment>
<dbReference type="Pfam" id="PF12688">
    <property type="entry name" value="TPR_5"/>
    <property type="match status" value="1"/>
</dbReference>
<name>A0ABV5B7B9_9BACL</name>
<keyword evidence="4" id="KW-1185">Reference proteome</keyword>
<proteinExistence type="predicted"/>